<gene>
    <name evidence="1" type="ORF">SAMN06265221_13312</name>
</gene>
<protein>
    <submittedName>
        <fullName evidence="1">Glycosyl transferase family 2</fullName>
    </submittedName>
</protein>
<dbReference type="SUPFAM" id="SSF53448">
    <property type="entry name" value="Nucleotide-diphospho-sugar transferases"/>
    <property type="match status" value="1"/>
</dbReference>
<organism evidence="1 2">
    <name type="scientific">Paracoccus laeviglucosivorans</name>
    <dbReference type="NCBI Taxonomy" id="1197861"/>
    <lineage>
        <taxon>Bacteria</taxon>
        <taxon>Pseudomonadati</taxon>
        <taxon>Pseudomonadota</taxon>
        <taxon>Alphaproteobacteria</taxon>
        <taxon>Rhodobacterales</taxon>
        <taxon>Paracoccaceae</taxon>
        <taxon>Paracoccus</taxon>
    </lineage>
</organism>
<dbReference type="Proteomes" id="UP000319014">
    <property type="component" value="Unassembled WGS sequence"/>
</dbReference>
<sequence>MALPIKDEQDRIQTALAALDLAARRIGNPVLVVALVNNSSDRSCARILEIAPRLGITLHLHQITLPLPLANAGNARRLAMEIAAGLVPDGVLMTTDADAVVSPDWLRAGLMSLAGADVVCGAIRPDGATAISAASRRVERIEAKYAAALHEVRFAVDQLCGRQRCRPHYMESGASLALHVRAYDAIGGLPAVACSEDRALVHSAESHGLRLRYCNRMSATVSTRLLGRAQGGMAECLRARRHAADPLADQAMLPPDHIVALWERAQSGQNVLWPDRSAATGRRLRISELEAALPELRYFVARTVRGDVLPGANDAR</sequence>
<accession>A0A521FQA4</accession>
<dbReference type="GO" id="GO:0016740">
    <property type="term" value="F:transferase activity"/>
    <property type="evidence" value="ECO:0007669"/>
    <property type="project" value="UniProtKB-KW"/>
</dbReference>
<name>A0A521FQA4_9RHOB</name>
<keyword evidence="1" id="KW-0808">Transferase</keyword>
<evidence type="ECO:0000313" key="1">
    <source>
        <dbReference type="EMBL" id="SMO98264.1"/>
    </source>
</evidence>
<proteinExistence type="predicted"/>
<dbReference type="AlphaFoldDB" id="A0A521FQA4"/>
<dbReference type="InterPro" id="IPR029044">
    <property type="entry name" value="Nucleotide-diphossugar_trans"/>
</dbReference>
<evidence type="ECO:0000313" key="2">
    <source>
        <dbReference type="Proteomes" id="UP000319014"/>
    </source>
</evidence>
<keyword evidence="2" id="KW-1185">Reference proteome</keyword>
<reference evidence="1 2" key="1">
    <citation type="submission" date="2017-05" db="EMBL/GenBank/DDBJ databases">
        <authorList>
            <person name="Varghese N."/>
            <person name="Submissions S."/>
        </authorList>
    </citation>
    <scope>NUCLEOTIDE SEQUENCE [LARGE SCALE GENOMIC DNA]</scope>
    <source>
        <strain evidence="1 2">DSM 100094</strain>
    </source>
</reference>
<dbReference type="Gene3D" id="3.90.550.10">
    <property type="entry name" value="Spore Coat Polysaccharide Biosynthesis Protein SpsA, Chain A"/>
    <property type="match status" value="1"/>
</dbReference>
<dbReference type="EMBL" id="FXTK01000033">
    <property type="protein sequence ID" value="SMO98264.1"/>
    <property type="molecule type" value="Genomic_DNA"/>
</dbReference>